<feature type="non-terminal residue" evidence="1">
    <location>
        <position position="155"/>
    </location>
</feature>
<organism evidence="1 2">
    <name type="scientific">Bifidobacterium pseudocatenulatum</name>
    <dbReference type="NCBI Taxonomy" id="28026"/>
    <lineage>
        <taxon>Bacteria</taxon>
        <taxon>Bacillati</taxon>
        <taxon>Actinomycetota</taxon>
        <taxon>Actinomycetes</taxon>
        <taxon>Bifidobacteriales</taxon>
        <taxon>Bifidobacteriaceae</taxon>
        <taxon>Bifidobacterium</taxon>
    </lineage>
</organism>
<comment type="caution">
    <text evidence="1">The sequence shown here is derived from an EMBL/GenBank/DDBJ whole genome shotgun (WGS) entry which is preliminary data.</text>
</comment>
<evidence type="ECO:0000313" key="2">
    <source>
        <dbReference type="Proteomes" id="UP000284163"/>
    </source>
</evidence>
<evidence type="ECO:0000313" key="1">
    <source>
        <dbReference type="EMBL" id="RGY73908.1"/>
    </source>
</evidence>
<proteinExistence type="predicted"/>
<dbReference type="AlphaFoldDB" id="A0A413KA86"/>
<accession>A0A413KA86</accession>
<sequence length="155" mass="17148">MRIRNLNPKPTTFTGNPLMRTRWNTIYRNGDGCFTVNSGNNKRNGLDADFIRTTTSFDIIANYDTGIPRADVAPWITGLPDGQVCFICDVEPLQDINVMMQAYGQTDKNKNFNVCSGIVKASGVPDSRIVVSAACRHQLDNRNCATVRFASDAEP</sequence>
<protein>
    <submittedName>
        <fullName evidence="1">Uncharacterized protein</fullName>
    </submittedName>
</protein>
<dbReference type="Proteomes" id="UP000284163">
    <property type="component" value="Unassembled WGS sequence"/>
</dbReference>
<name>A0A413KA86_BIFPS</name>
<gene>
    <name evidence="1" type="ORF">DXA22_10465</name>
</gene>
<reference evidence="1 2" key="1">
    <citation type="submission" date="2018-08" db="EMBL/GenBank/DDBJ databases">
        <title>A genome reference for cultivated species of the human gut microbiota.</title>
        <authorList>
            <person name="Zou Y."/>
            <person name="Xue W."/>
            <person name="Luo G."/>
        </authorList>
    </citation>
    <scope>NUCLEOTIDE SEQUENCE [LARGE SCALE GENOMIC DNA]</scope>
    <source>
        <strain evidence="1 2">CF01-1</strain>
    </source>
</reference>
<dbReference type="EMBL" id="QSDK01000057">
    <property type="protein sequence ID" value="RGY73908.1"/>
    <property type="molecule type" value="Genomic_DNA"/>
</dbReference>